<dbReference type="AlphaFoldDB" id="A0A8J3YIK6"/>
<dbReference type="Pfam" id="PF00498">
    <property type="entry name" value="FHA"/>
    <property type="match status" value="1"/>
</dbReference>
<keyword evidence="1" id="KW-0597">Phosphoprotein</keyword>
<dbReference type="CDD" id="cd00060">
    <property type="entry name" value="FHA"/>
    <property type="match status" value="1"/>
</dbReference>
<dbReference type="RefSeq" id="WP_203898163.1">
    <property type="nucleotide sequence ID" value="NZ_BOPF01000004.1"/>
</dbReference>
<sequence>MRFEVSRVLDTIEQRLTTDVTLAQAVVDLADVARFQDLDGGKGISLMRIGMVLDAFAQYLMDGHAMLYPVVGRELLSDAGFTSKERMVLGRWIDDGRIEATPMTGDRVVEIADFTGMPIIACRDYRQFAERFGWVTTEPERLLRLSPRPGKAVLTPWIDGVPMPAESTRARATFAAPGRSEPPEDGPHRVFAARSRQAQTRVSTRAIEPAAKPSGLGASLLARLWSCPEMDCPSFSDFRRIGQPVPRMLKGVAACPRHGEPLKDAGVRPAEYPVAVVIDDVVRLRFPVTGSRPVTVGRSLDDPEDISLDLWLHEAASNWISKRHARLDIVDGALRITDHGANGMLVWRRKEAGGAAESSRLYPGRSATLGPHDSVELYTGVELVPGNRRVVGGGPVVASDVRSVLVDAPTVALRARDR</sequence>
<dbReference type="SUPFAM" id="SSF49879">
    <property type="entry name" value="SMAD/FHA domain"/>
    <property type="match status" value="1"/>
</dbReference>
<dbReference type="InterPro" id="IPR008984">
    <property type="entry name" value="SMAD_FHA_dom_sf"/>
</dbReference>
<evidence type="ECO:0000313" key="4">
    <source>
        <dbReference type="Proteomes" id="UP000619260"/>
    </source>
</evidence>
<proteinExistence type="predicted"/>
<keyword evidence="4" id="KW-1185">Reference proteome</keyword>
<dbReference type="Gene3D" id="2.60.200.20">
    <property type="match status" value="1"/>
</dbReference>
<evidence type="ECO:0000313" key="3">
    <source>
        <dbReference type="EMBL" id="GIJ44601.1"/>
    </source>
</evidence>
<dbReference type="Proteomes" id="UP000619260">
    <property type="component" value="Unassembled WGS sequence"/>
</dbReference>
<dbReference type="EMBL" id="BOPF01000004">
    <property type="protein sequence ID" value="GIJ44601.1"/>
    <property type="molecule type" value="Genomic_DNA"/>
</dbReference>
<protein>
    <recommendedName>
        <fullName evidence="2">FHA domain-containing protein</fullName>
    </recommendedName>
</protein>
<feature type="domain" description="FHA" evidence="2">
    <location>
        <begin position="294"/>
        <end position="351"/>
    </location>
</feature>
<organism evidence="3 4">
    <name type="scientific">Virgisporangium aliadipatigenens</name>
    <dbReference type="NCBI Taxonomy" id="741659"/>
    <lineage>
        <taxon>Bacteria</taxon>
        <taxon>Bacillati</taxon>
        <taxon>Actinomycetota</taxon>
        <taxon>Actinomycetes</taxon>
        <taxon>Micromonosporales</taxon>
        <taxon>Micromonosporaceae</taxon>
        <taxon>Virgisporangium</taxon>
    </lineage>
</organism>
<evidence type="ECO:0000256" key="1">
    <source>
        <dbReference type="ARBA" id="ARBA00022553"/>
    </source>
</evidence>
<reference evidence="3" key="1">
    <citation type="submission" date="2021-01" db="EMBL/GenBank/DDBJ databases">
        <title>Whole genome shotgun sequence of Virgisporangium aliadipatigenens NBRC 105644.</title>
        <authorList>
            <person name="Komaki H."/>
            <person name="Tamura T."/>
        </authorList>
    </citation>
    <scope>NUCLEOTIDE SEQUENCE</scope>
    <source>
        <strain evidence="3">NBRC 105644</strain>
    </source>
</reference>
<comment type="caution">
    <text evidence="3">The sequence shown here is derived from an EMBL/GenBank/DDBJ whole genome shotgun (WGS) entry which is preliminary data.</text>
</comment>
<dbReference type="InterPro" id="IPR000253">
    <property type="entry name" value="FHA_dom"/>
</dbReference>
<dbReference type="PROSITE" id="PS50006">
    <property type="entry name" value="FHA_DOMAIN"/>
    <property type="match status" value="1"/>
</dbReference>
<gene>
    <name evidence="3" type="ORF">Val02_14870</name>
</gene>
<accession>A0A8J3YIK6</accession>
<name>A0A8J3YIK6_9ACTN</name>
<evidence type="ECO:0000259" key="2">
    <source>
        <dbReference type="PROSITE" id="PS50006"/>
    </source>
</evidence>